<feature type="region of interest" description="Disordered" evidence="1">
    <location>
        <begin position="163"/>
        <end position="187"/>
    </location>
</feature>
<dbReference type="EMBL" id="ASPP01001899">
    <property type="protein sequence ID" value="ETO35162.1"/>
    <property type="molecule type" value="Genomic_DNA"/>
</dbReference>
<protein>
    <submittedName>
        <fullName evidence="2">Uncharacterized protein</fullName>
    </submittedName>
</protein>
<accession>X6PBW5</accession>
<reference evidence="2 3" key="1">
    <citation type="journal article" date="2013" name="Curr. Biol.">
        <title>The Genome of the Foraminiferan Reticulomyxa filosa.</title>
        <authorList>
            <person name="Glockner G."/>
            <person name="Hulsmann N."/>
            <person name="Schleicher M."/>
            <person name="Noegel A.A."/>
            <person name="Eichinger L."/>
            <person name="Gallinger C."/>
            <person name="Pawlowski J."/>
            <person name="Sierra R."/>
            <person name="Euteneuer U."/>
            <person name="Pillet L."/>
            <person name="Moustafa A."/>
            <person name="Platzer M."/>
            <person name="Groth M."/>
            <person name="Szafranski K."/>
            <person name="Schliwa M."/>
        </authorList>
    </citation>
    <scope>NUCLEOTIDE SEQUENCE [LARGE SCALE GENOMIC DNA]</scope>
</reference>
<name>X6PBW5_RETFI</name>
<dbReference type="AlphaFoldDB" id="X6PBW5"/>
<evidence type="ECO:0000313" key="3">
    <source>
        <dbReference type="Proteomes" id="UP000023152"/>
    </source>
</evidence>
<sequence>MIVKEILKDVFFAVPAPFSTNVHRMRTSALQEVSEKRFALCFSCISFFEKINGHLKENSCLVRKQKYKFERCKIDHEGDSYFLPLIQKKKKKIKKQEFGNAFSQSTPIVSKSTLSEQSQSTSEENKNKILICTLIRILTPLKKKKHPRDEQLLAIEKTKGISDASDRTNNEKLKKRQSSDCNPASEPQAPFQCFSLPKRRRVVSPSAVHNPHSIPASLSTFSPFSDQKSHSTTTLQTQNDNHQSLFPSVMVVALPPLKLCNLDDHNDIVCNPCSMLSMPRVSIPVFNDVHLVVNY</sequence>
<proteinExistence type="predicted"/>
<comment type="caution">
    <text evidence="2">The sequence shown here is derived from an EMBL/GenBank/DDBJ whole genome shotgun (WGS) entry which is preliminary data.</text>
</comment>
<evidence type="ECO:0000313" key="2">
    <source>
        <dbReference type="EMBL" id="ETO35162.1"/>
    </source>
</evidence>
<evidence type="ECO:0000256" key="1">
    <source>
        <dbReference type="SAM" id="MobiDB-lite"/>
    </source>
</evidence>
<keyword evidence="3" id="KW-1185">Reference proteome</keyword>
<dbReference type="Proteomes" id="UP000023152">
    <property type="component" value="Unassembled WGS sequence"/>
</dbReference>
<gene>
    <name evidence="2" type="ORF">RFI_01912</name>
</gene>
<organism evidence="2 3">
    <name type="scientific">Reticulomyxa filosa</name>
    <dbReference type="NCBI Taxonomy" id="46433"/>
    <lineage>
        <taxon>Eukaryota</taxon>
        <taxon>Sar</taxon>
        <taxon>Rhizaria</taxon>
        <taxon>Retaria</taxon>
        <taxon>Foraminifera</taxon>
        <taxon>Monothalamids</taxon>
        <taxon>Reticulomyxidae</taxon>
        <taxon>Reticulomyxa</taxon>
    </lineage>
</organism>
<feature type="compositionally biased region" description="Basic and acidic residues" evidence="1">
    <location>
        <begin position="163"/>
        <end position="172"/>
    </location>
</feature>